<sequence>MKILKYKKFTGLHIVCKKCGRHIEVSQDEYKGCNHPIDRQKYKAIVSINGARKTRDLQTLDYDTAVKKVLEFKEELLNPVKLSIAPKEVESKPILFKDCIMMYSDWLENVDVPFFERKIRRREYIRDTIGYICKLKDYLQKNTKEELSVFNVDKNLVNSYFEELYKKSKSISTYNHNIRANKGFYKFLIETKGYELFNPMAAARLKNESPNPINASDTDFDKILRSCSSDNSSIHTYKNGVRKKMYRPYIKEAFEIIAYTGMRNTEAISIKYSDIVLDENGELDYVIGVDLKYEKTHNYDQSKPTKIVPIPYSPELEDLLNRLDYKKHLGEDRYLIGPDENITRDSMAKLLSHSFKFYRDKCGITTKIGLKHLRKSFLTKIEAQTGLVESLGYQKTKRVIQNNYLVKPEIARAVKQKGFRLFKKEDERNAS</sequence>
<evidence type="ECO:0000256" key="2">
    <source>
        <dbReference type="ARBA" id="ARBA00023172"/>
    </source>
</evidence>
<keyword evidence="1" id="KW-0238">DNA-binding</keyword>
<comment type="caution">
    <text evidence="3">The sequence shown here is derived from an EMBL/GenBank/DDBJ whole genome shotgun (WGS) entry which is preliminary data.</text>
</comment>
<proteinExistence type="predicted"/>
<accession>A0A328YHG5</accession>
<dbReference type="GO" id="GO:0003677">
    <property type="term" value="F:DNA binding"/>
    <property type="evidence" value="ECO:0007669"/>
    <property type="project" value="UniProtKB-KW"/>
</dbReference>
<dbReference type="SUPFAM" id="SSF56349">
    <property type="entry name" value="DNA breaking-rejoining enzymes"/>
    <property type="match status" value="1"/>
</dbReference>
<dbReference type="GO" id="GO:0006310">
    <property type="term" value="P:DNA recombination"/>
    <property type="evidence" value="ECO:0007669"/>
    <property type="project" value="UniProtKB-KW"/>
</dbReference>
<dbReference type="InterPro" id="IPR011010">
    <property type="entry name" value="DNA_brk_join_enz"/>
</dbReference>
<keyword evidence="2" id="KW-0233">DNA recombination</keyword>
<dbReference type="Proteomes" id="UP000248840">
    <property type="component" value="Unassembled WGS sequence"/>
</dbReference>
<evidence type="ECO:0000313" key="4">
    <source>
        <dbReference type="Proteomes" id="UP000248840"/>
    </source>
</evidence>
<protein>
    <submittedName>
        <fullName evidence="3">Site-specific recombinase XerD</fullName>
    </submittedName>
</protein>
<dbReference type="GO" id="GO:0015074">
    <property type="term" value="P:DNA integration"/>
    <property type="evidence" value="ECO:0007669"/>
    <property type="project" value="InterPro"/>
</dbReference>
<name>A0A328YHG5_9FLAO</name>
<evidence type="ECO:0000313" key="3">
    <source>
        <dbReference type="EMBL" id="RAR72543.1"/>
    </source>
</evidence>
<dbReference type="EMBL" id="QLSZ01000005">
    <property type="protein sequence ID" value="RAR72543.1"/>
    <property type="molecule type" value="Genomic_DNA"/>
</dbReference>
<dbReference type="Gene3D" id="1.10.443.10">
    <property type="entry name" value="Intergrase catalytic core"/>
    <property type="match status" value="1"/>
</dbReference>
<evidence type="ECO:0000256" key="1">
    <source>
        <dbReference type="ARBA" id="ARBA00023125"/>
    </source>
</evidence>
<reference evidence="3 4" key="1">
    <citation type="submission" date="2018-06" db="EMBL/GenBank/DDBJ databases">
        <title>Genomic Encyclopedia of Archaeal and Bacterial Type Strains, Phase II (KMG-II): from individual species to whole genera.</title>
        <authorList>
            <person name="Goeker M."/>
        </authorList>
    </citation>
    <scope>NUCLEOTIDE SEQUENCE [LARGE SCALE GENOMIC DNA]</scope>
    <source>
        <strain evidence="3 4">DSM 25663</strain>
    </source>
</reference>
<dbReference type="Gene3D" id="1.10.150.130">
    <property type="match status" value="1"/>
</dbReference>
<dbReference type="InterPro" id="IPR010998">
    <property type="entry name" value="Integrase_recombinase_N"/>
</dbReference>
<keyword evidence="4" id="KW-1185">Reference proteome</keyword>
<dbReference type="AlphaFoldDB" id="A0A328YHG5"/>
<gene>
    <name evidence="3" type="ORF">CLV55_105113</name>
</gene>
<organism evidence="3 4">
    <name type="scientific">Flavobacterium aciduliphilum</name>
    <dbReference type="NCBI Taxonomy" id="1101402"/>
    <lineage>
        <taxon>Bacteria</taxon>
        <taxon>Pseudomonadati</taxon>
        <taxon>Bacteroidota</taxon>
        <taxon>Flavobacteriia</taxon>
        <taxon>Flavobacteriales</taxon>
        <taxon>Flavobacteriaceae</taxon>
        <taxon>Flavobacterium</taxon>
    </lineage>
</organism>
<dbReference type="InterPro" id="IPR013762">
    <property type="entry name" value="Integrase-like_cat_sf"/>
</dbReference>